<evidence type="ECO:0000313" key="1">
    <source>
        <dbReference type="EMBL" id="SFP07967.1"/>
    </source>
</evidence>
<dbReference type="OrthoDB" id="285690at2"/>
<dbReference type="SUPFAM" id="SSF52540">
    <property type="entry name" value="P-loop containing nucleoside triphosphate hydrolases"/>
    <property type="match status" value="1"/>
</dbReference>
<dbReference type="Proteomes" id="UP000199306">
    <property type="component" value="Unassembled WGS sequence"/>
</dbReference>
<name>A0A1I5MF83_9BACT</name>
<protein>
    <recommendedName>
        <fullName evidence="3">Sulfotransferase family protein</fullName>
    </recommendedName>
</protein>
<dbReference type="EMBL" id="FOXH01000001">
    <property type="protein sequence ID" value="SFP07967.1"/>
    <property type="molecule type" value="Genomic_DNA"/>
</dbReference>
<dbReference type="InterPro" id="IPR040632">
    <property type="entry name" value="Sulfotransfer_4"/>
</dbReference>
<evidence type="ECO:0008006" key="3">
    <source>
        <dbReference type="Google" id="ProtNLM"/>
    </source>
</evidence>
<dbReference type="PANTHER" id="PTHR36978:SF4">
    <property type="entry name" value="P-LOOP CONTAINING NUCLEOSIDE TRIPHOSPHATE HYDROLASE PROTEIN"/>
    <property type="match status" value="1"/>
</dbReference>
<gene>
    <name evidence="1" type="ORF">SAMN04515674_101268</name>
</gene>
<dbReference type="PANTHER" id="PTHR36978">
    <property type="entry name" value="P-LOOP CONTAINING NUCLEOTIDE TRIPHOSPHATE HYDROLASE"/>
    <property type="match status" value="1"/>
</dbReference>
<dbReference type="Pfam" id="PF17784">
    <property type="entry name" value="Sulfotransfer_4"/>
    <property type="match status" value="1"/>
</dbReference>
<evidence type="ECO:0000313" key="2">
    <source>
        <dbReference type="Proteomes" id="UP000199306"/>
    </source>
</evidence>
<reference evidence="1 2" key="1">
    <citation type="submission" date="2016-10" db="EMBL/GenBank/DDBJ databases">
        <authorList>
            <person name="de Groot N.N."/>
        </authorList>
    </citation>
    <scope>NUCLEOTIDE SEQUENCE [LARGE SCALE GENOMIC DNA]</scope>
    <source>
        <strain evidence="2">E92,LMG 26720,CCM 7988</strain>
    </source>
</reference>
<sequence length="232" mass="27380">MNHFIASNLYALKTSFSFSKNNNTYPKIFCIGRNKTGTTSLMKAFQDLKFHVGDQRRAELLLPQYRKGNFEPILKYCKSAQVFQDFPFSYPGTFRYLDQRFEASKFILSIRDSAEEWYNSITKFHGKLYGRGDIPGQDDLKNARYVYKGWMWEANRALYSSAPEDPYNKQILLGHYNAYNNEIIEYFKGKDNLLILNLKESDAYHRFCQFVGAEPIYNHFPWENRTINIRIT</sequence>
<proteinExistence type="predicted"/>
<dbReference type="AlphaFoldDB" id="A0A1I5MF83"/>
<accession>A0A1I5MF83</accession>
<dbReference type="STRING" id="1079859.SAMN04515674_101268"/>
<dbReference type="RefSeq" id="WP_092010944.1">
    <property type="nucleotide sequence ID" value="NZ_FOXH01000001.1"/>
</dbReference>
<dbReference type="Gene3D" id="3.40.50.300">
    <property type="entry name" value="P-loop containing nucleotide triphosphate hydrolases"/>
    <property type="match status" value="1"/>
</dbReference>
<organism evidence="1 2">
    <name type="scientific">Pseudarcicella hirudinis</name>
    <dbReference type="NCBI Taxonomy" id="1079859"/>
    <lineage>
        <taxon>Bacteria</taxon>
        <taxon>Pseudomonadati</taxon>
        <taxon>Bacteroidota</taxon>
        <taxon>Cytophagia</taxon>
        <taxon>Cytophagales</taxon>
        <taxon>Flectobacillaceae</taxon>
        <taxon>Pseudarcicella</taxon>
    </lineage>
</organism>
<dbReference type="InterPro" id="IPR027417">
    <property type="entry name" value="P-loop_NTPase"/>
</dbReference>
<keyword evidence="2" id="KW-1185">Reference proteome</keyword>